<dbReference type="SUPFAM" id="SSF82114">
    <property type="entry name" value="Riboflavin kinase-like"/>
    <property type="match status" value="1"/>
</dbReference>
<evidence type="ECO:0000256" key="14">
    <source>
        <dbReference type="PIRNR" id="PIRNR004491"/>
    </source>
</evidence>
<dbReference type="Gene3D" id="3.40.50.620">
    <property type="entry name" value="HUPs"/>
    <property type="match status" value="1"/>
</dbReference>
<dbReference type="GO" id="GO:0008531">
    <property type="term" value="F:riboflavin kinase activity"/>
    <property type="evidence" value="ECO:0007669"/>
    <property type="project" value="UniProtKB-UniRule"/>
</dbReference>
<dbReference type="InterPro" id="IPR015865">
    <property type="entry name" value="Riboflavin_kinase_bac/euk"/>
</dbReference>
<comment type="caution">
    <text evidence="16">The sequence shown here is derived from an EMBL/GenBank/DDBJ whole genome shotgun (WGS) entry which is preliminary data.</text>
</comment>
<evidence type="ECO:0000256" key="2">
    <source>
        <dbReference type="ARBA" id="ARBA00005201"/>
    </source>
</evidence>
<dbReference type="EC" id="2.7.7.2" evidence="14"/>
<dbReference type="GO" id="GO:0009231">
    <property type="term" value="P:riboflavin biosynthetic process"/>
    <property type="evidence" value="ECO:0007669"/>
    <property type="project" value="InterPro"/>
</dbReference>
<keyword evidence="8 14" id="KW-0418">Kinase</keyword>
<dbReference type="InterPro" id="IPR023465">
    <property type="entry name" value="Riboflavin_kinase_dom_sf"/>
</dbReference>
<dbReference type="GO" id="GO:0003919">
    <property type="term" value="F:FMN adenylyltransferase activity"/>
    <property type="evidence" value="ECO:0007669"/>
    <property type="project" value="UniProtKB-UniRule"/>
</dbReference>
<keyword evidence="9 14" id="KW-0274">FAD</keyword>
<gene>
    <name evidence="16" type="ORF">IAB71_08150</name>
</gene>
<evidence type="ECO:0000256" key="3">
    <source>
        <dbReference type="ARBA" id="ARBA00022630"/>
    </source>
</evidence>
<accession>A0A9D1P354</accession>
<dbReference type="GO" id="GO:0009398">
    <property type="term" value="P:FMN biosynthetic process"/>
    <property type="evidence" value="ECO:0007669"/>
    <property type="project" value="UniProtKB-UniRule"/>
</dbReference>
<dbReference type="NCBIfam" id="NF004162">
    <property type="entry name" value="PRK05627.1-5"/>
    <property type="match status" value="1"/>
</dbReference>
<keyword evidence="6 14" id="KW-0548">Nucleotidyltransferase</keyword>
<evidence type="ECO:0000256" key="6">
    <source>
        <dbReference type="ARBA" id="ARBA00022695"/>
    </source>
</evidence>
<dbReference type="Gene3D" id="2.40.30.30">
    <property type="entry name" value="Riboflavin kinase-like"/>
    <property type="match status" value="1"/>
</dbReference>
<dbReference type="SMART" id="SM00904">
    <property type="entry name" value="Flavokinase"/>
    <property type="match status" value="1"/>
</dbReference>
<keyword evidence="10 14" id="KW-0067">ATP-binding</keyword>
<dbReference type="PANTHER" id="PTHR22749:SF6">
    <property type="entry name" value="RIBOFLAVIN KINASE"/>
    <property type="match status" value="1"/>
</dbReference>
<evidence type="ECO:0000259" key="15">
    <source>
        <dbReference type="SMART" id="SM00904"/>
    </source>
</evidence>
<dbReference type="NCBIfam" id="TIGR00083">
    <property type="entry name" value="ribF"/>
    <property type="match status" value="1"/>
</dbReference>
<proteinExistence type="inferred from homology"/>
<evidence type="ECO:0000256" key="12">
    <source>
        <dbReference type="ARBA" id="ARBA00047880"/>
    </source>
</evidence>
<evidence type="ECO:0000256" key="13">
    <source>
        <dbReference type="ARBA" id="ARBA00049494"/>
    </source>
</evidence>
<organism evidence="16 17">
    <name type="scientific">Candidatus Scatomonas pullistercoris</name>
    <dbReference type="NCBI Taxonomy" id="2840920"/>
    <lineage>
        <taxon>Bacteria</taxon>
        <taxon>Bacillati</taxon>
        <taxon>Bacillota</taxon>
        <taxon>Clostridia</taxon>
        <taxon>Lachnospirales</taxon>
        <taxon>Lachnospiraceae</taxon>
        <taxon>Lachnospiraceae incertae sedis</taxon>
        <taxon>Candidatus Scatomonas</taxon>
    </lineage>
</organism>
<dbReference type="Proteomes" id="UP000824169">
    <property type="component" value="Unassembled WGS sequence"/>
</dbReference>
<dbReference type="InterPro" id="IPR023468">
    <property type="entry name" value="Riboflavin_kinase"/>
</dbReference>
<evidence type="ECO:0000256" key="8">
    <source>
        <dbReference type="ARBA" id="ARBA00022777"/>
    </source>
</evidence>
<dbReference type="CDD" id="cd02064">
    <property type="entry name" value="FAD_synthetase_N"/>
    <property type="match status" value="1"/>
</dbReference>
<protein>
    <recommendedName>
        <fullName evidence="14">Riboflavin biosynthesis protein</fullName>
    </recommendedName>
    <domain>
        <recommendedName>
            <fullName evidence="14">Riboflavin kinase</fullName>
            <ecNumber evidence="14">2.7.1.26</ecNumber>
        </recommendedName>
        <alternativeName>
            <fullName evidence="14">Flavokinase</fullName>
        </alternativeName>
    </domain>
    <domain>
        <recommendedName>
            <fullName evidence="14">FMN adenylyltransferase</fullName>
            <ecNumber evidence="14">2.7.7.2</ecNumber>
        </recommendedName>
        <alternativeName>
            <fullName evidence="14">FAD pyrophosphorylase</fullName>
        </alternativeName>
        <alternativeName>
            <fullName evidence="14">FAD synthase</fullName>
        </alternativeName>
    </domain>
</protein>
<dbReference type="AlphaFoldDB" id="A0A9D1P354"/>
<keyword evidence="7 14" id="KW-0547">Nucleotide-binding</keyword>
<evidence type="ECO:0000256" key="10">
    <source>
        <dbReference type="ARBA" id="ARBA00022840"/>
    </source>
</evidence>
<evidence type="ECO:0000313" key="17">
    <source>
        <dbReference type="Proteomes" id="UP000824169"/>
    </source>
</evidence>
<reference evidence="16" key="2">
    <citation type="journal article" date="2021" name="PeerJ">
        <title>Extensive microbial diversity within the chicken gut microbiome revealed by metagenomics and culture.</title>
        <authorList>
            <person name="Gilroy R."/>
            <person name="Ravi A."/>
            <person name="Getino M."/>
            <person name="Pursley I."/>
            <person name="Horton D.L."/>
            <person name="Alikhan N.F."/>
            <person name="Baker D."/>
            <person name="Gharbi K."/>
            <person name="Hall N."/>
            <person name="Watson M."/>
            <person name="Adriaenssens E.M."/>
            <person name="Foster-Nyarko E."/>
            <person name="Jarju S."/>
            <person name="Secka A."/>
            <person name="Antonio M."/>
            <person name="Oren A."/>
            <person name="Chaudhuri R.R."/>
            <person name="La Ragione R."/>
            <person name="Hildebrand F."/>
            <person name="Pallen M.J."/>
        </authorList>
    </citation>
    <scope>NUCLEOTIDE SEQUENCE</scope>
    <source>
        <strain evidence="16">CHK188-20938</strain>
    </source>
</reference>
<dbReference type="InterPro" id="IPR015864">
    <property type="entry name" value="FAD_synthase"/>
</dbReference>
<feature type="domain" description="Riboflavin kinase" evidence="15">
    <location>
        <begin position="180"/>
        <end position="302"/>
    </location>
</feature>
<keyword evidence="3 14" id="KW-0285">Flavoprotein</keyword>
<dbReference type="GO" id="GO:0006747">
    <property type="term" value="P:FAD biosynthetic process"/>
    <property type="evidence" value="ECO:0007669"/>
    <property type="project" value="UniProtKB-UniRule"/>
</dbReference>
<keyword evidence="11" id="KW-0511">Multifunctional enzyme</keyword>
<comment type="catalytic activity">
    <reaction evidence="12 14">
        <text>riboflavin + ATP = FMN + ADP + H(+)</text>
        <dbReference type="Rhea" id="RHEA:14357"/>
        <dbReference type="ChEBI" id="CHEBI:15378"/>
        <dbReference type="ChEBI" id="CHEBI:30616"/>
        <dbReference type="ChEBI" id="CHEBI:57986"/>
        <dbReference type="ChEBI" id="CHEBI:58210"/>
        <dbReference type="ChEBI" id="CHEBI:456216"/>
        <dbReference type="EC" id="2.7.1.26"/>
    </reaction>
</comment>
<evidence type="ECO:0000256" key="9">
    <source>
        <dbReference type="ARBA" id="ARBA00022827"/>
    </source>
</evidence>
<evidence type="ECO:0000256" key="5">
    <source>
        <dbReference type="ARBA" id="ARBA00022679"/>
    </source>
</evidence>
<sequence>MNYIKDIDTFQAEKDSVVTLGKFDGVHRGHRKLISRVLEIAEVQGLEPAVFTFDVSPQAALGIRERGLLMTNEERSRFLEELGIRLLVECHFSALRDMEAEAFVQSVLAGKMRARHFVVGPDFRFGKGRRGTPEFLKDMGKSLGFQVDILEKEMDRGREIASSYIREELLEGRIEKVNELLGYPYFITGEVIHGRHLGHKLGFPTINQVPPEEKILPPRGVYASRIHVEGAVYRGVSNLGCKPTVHGEYEGLETYLFQCDRDLYGKTAKVELLRFLRPERKFPSVEDLKEQLKCDVKAAEQIF</sequence>
<dbReference type="Pfam" id="PF01687">
    <property type="entry name" value="Flavokinase"/>
    <property type="match status" value="1"/>
</dbReference>
<dbReference type="Pfam" id="PF06574">
    <property type="entry name" value="FAD_syn"/>
    <property type="match status" value="1"/>
</dbReference>
<dbReference type="InterPro" id="IPR002606">
    <property type="entry name" value="Riboflavin_kinase_bac"/>
</dbReference>
<comment type="catalytic activity">
    <reaction evidence="13 14">
        <text>FMN + ATP + H(+) = FAD + diphosphate</text>
        <dbReference type="Rhea" id="RHEA:17237"/>
        <dbReference type="ChEBI" id="CHEBI:15378"/>
        <dbReference type="ChEBI" id="CHEBI:30616"/>
        <dbReference type="ChEBI" id="CHEBI:33019"/>
        <dbReference type="ChEBI" id="CHEBI:57692"/>
        <dbReference type="ChEBI" id="CHEBI:58210"/>
        <dbReference type="EC" id="2.7.7.2"/>
    </reaction>
</comment>
<reference evidence="16" key="1">
    <citation type="submission" date="2020-10" db="EMBL/GenBank/DDBJ databases">
        <authorList>
            <person name="Gilroy R."/>
        </authorList>
    </citation>
    <scope>NUCLEOTIDE SEQUENCE</scope>
    <source>
        <strain evidence="16">CHK188-20938</strain>
    </source>
</reference>
<evidence type="ECO:0000256" key="11">
    <source>
        <dbReference type="ARBA" id="ARBA00023268"/>
    </source>
</evidence>
<evidence type="ECO:0000256" key="4">
    <source>
        <dbReference type="ARBA" id="ARBA00022643"/>
    </source>
</evidence>
<dbReference type="PANTHER" id="PTHR22749">
    <property type="entry name" value="RIBOFLAVIN KINASE/FMN ADENYLYLTRANSFERASE"/>
    <property type="match status" value="1"/>
</dbReference>
<keyword evidence="5 14" id="KW-0808">Transferase</keyword>
<comment type="similarity">
    <text evidence="14">Belongs to the ribF family.</text>
</comment>
<evidence type="ECO:0000256" key="7">
    <source>
        <dbReference type="ARBA" id="ARBA00022741"/>
    </source>
</evidence>
<dbReference type="EMBL" id="DVOO01000024">
    <property type="protein sequence ID" value="HIV25728.1"/>
    <property type="molecule type" value="Genomic_DNA"/>
</dbReference>
<evidence type="ECO:0000313" key="16">
    <source>
        <dbReference type="EMBL" id="HIV25728.1"/>
    </source>
</evidence>
<dbReference type="FunFam" id="3.40.50.620:FF:000021">
    <property type="entry name" value="Riboflavin biosynthesis protein"/>
    <property type="match status" value="1"/>
</dbReference>
<name>A0A9D1P354_9FIRM</name>
<dbReference type="GO" id="GO:0005524">
    <property type="term" value="F:ATP binding"/>
    <property type="evidence" value="ECO:0007669"/>
    <property type="project" value="UniProtKB-UniRule"/>
</dbReference>
<keyword evidence="4 14" id="KW-0288">FMN</keyword>
<dbReference type="NCBIfam" id="NF004160">
    <property type="entry name" value="PRK05627.1-3"/>
    <property type="match status" value="1"/>
</dbReference>
<comment type="pathway">
    <text evidence="1 14">Cofactor biosynthesis; FAD biosynthesis; FAD from FMN: step 1/1.</text>
</comment>
<dbReference type="SUPFAM" id="SSF52374">
    <property type="entry name" value="Nucleotidylyl transferase"/>
    <property type="match status" value="1"/>
</dbReference>
<dbReference type="PIRSF" id="PIRSF004491">
    <property type="entry name" value="FAD_Synth"/>
    <property type="match status" value="1"/>
</dbReference>
<evidence type="ECO:0000256" key="1">
    <source>
        <dbReference type="ARBA" id="ARBA00004726"/>
    </source>
</evidence>
<comment type="pathway">
    <text evidence="2 14">Cofactor biosynthesis; FMN biosynthesis; FMN from riboflavin (ATP route): step 1/1.</text>
</comment>
<dbReference type="EC" id="2.7.1.26" evidence="14"/>
<dbReference type="InterPro" id="IPR014729">
    <property type="entry name" value="Rossmann-like_a/b/a_fold"/>
</dbReference>